<sequence>MARSGSDASRALKVEILLRIEGLGEEAARALQAAIRPDDATAPRWMRISERVEDGDLVLELAVEAGDPRRLGSLRNTVDEILEYLYSLLKAIEETTKTLKQPGAGHGGTRGSR</sequence>
<name>A0A0V8RTL8_PYROC</name>
<gene>
    <name evidence="1" type="ORF">CF15_00140</name>
</gene>
<evidence type="ECO:0000313" key="2">
    <source>
        <dbReference type="Proteomes" id="UP000053352"/>
    </source>
</evidence>
<dbReference type="NCBIfam" id="NF011470">
    <property type="entry name" value="PRK14887.1"/>
    <property type="match status" value="1"/>
</dbReference>
<comment type="caution">
    <text evidence="1">The sequence shown here is derived from an EMBL/GenBank/DDBJ whole genome shotgun (WGS) entry which is preliminary data.</text>
</comment>
<accession>A0A0V8RTL8</accession>
<keyword evidence="2" id="KW-1185">Reference proteome</keyword>
<protein>
    <recommendedName>
        <fullName evidence="3">Transcription factor Pcc1</fullName>
    </recommendedName>
</protein>
<evidence type="ECO:0000313" key="1">
    <source>
        <dbReference type="EMBL" id="KSW11320.1"/>
    </source>
</evidence>
<organism evidence="1 2">
    <name type="scientific">Pyrodictium occultum</name>
    <dbReference type="NCBI Taxonomy" id="2309"/>
    <lineage>
        <taxon>Archaea</taxon>
        <taxon>Thermoproteota</taxon>
        <taxon>Thermoprotei</taxon>
        <taxon>Desulfurococcales</taxon>
        <taxon>Pyrodictiaceae</taxon>
        <taxon>Pyrodictium</taxon>
    </lineage>
</organism>
<proteinExistence type="predicted"/>
<dbReference type="Proteomes" id="UP000053352">
    <property type="component" value="Unassembled WGS sequence"/>
</dbReference>
<dbReference type="AlphaFoldDB" id="A0A0V8RTL8"/>
<reference evidence="1 2" key="1">
    <citation type="submission" date="2015-11" db="EMBL/GenBank/DDBJ databases">
        <title>Genome sequence of Pyrodictium occultum PL-19, a marine hyperthermophilic archaeon isolated from Volcano, Italy.</title>
        <authorList>
            <person name="Utturkar S."/>
            <person name="Huber H."/>
            <person name="Leptihn S."/>
            <person name="Brown S."/>
            <person name="Stetter K.O."/>
            <person name="Podar M."/>
        </authorList>
    </citation>
    <scope>NUCLEOTIDE SEQUENCE [LARGE SCALE GENOMIC DNA]</scope>
    <source>
        <strain evidence="1 2">PL-19</strain>
    </source>
</reference>
<dbReference type="EMBL" id="LNTB01000001">
    <property type="protein sequence ID" value="KSW11320.1"/>
    <property type="molecule type" value="Genomic_DNA"/>
</dbReference>
<dbReference type="STRING" id="2309.CF15_00140"/>
<evidence type="ECO:0008006" key="3">
    <source>
        <dbReference type="Google" id="ProtNLM"/>
    </source>
</evidence>